<dbReference type="PANTHER" id="PTHR43798">
    <property type="entry name" value="MONOACYLGLYCEROL LIPASE"/>
    <property type="match status" value="1"/>
</dbReference>
<dbReference type="OrthoDB" id="9796770at2"/>
<dbReference type="InterPro" id="IPR029058">
    <property type="entry name" value="AB_hydrolase_fold"/>
</dbReference>
<reference evidence="4 5" key="1">
    <citation type="submission" date="2017-02" db="EMBL/GenBank/DDBJ databases">
        <title>The complete genomic sequence of a novel cold adapted crude oil-degrading bacterium Planococcus qaidamina Y42.</title>
        <authorList>
            <person name="Yang R."/>
        </authorList>
    </citation>
    <scope>NUCLEOTIDE SEQUENCE [LARGE SCALE GENOMIC DNA]</scope>
    <source>
        <strain evidence="4 5">Y42</strain>
        <plasmid evidence="4 5">unnamed2</plasmid>
    </source>
</reference>
<dbReference type="InterPro" id="IPR050266">
    <property type="entry name" value="AB_hydrolase_sf"/>
</dbReference>
<dbReference type="GO" id="GO:0006508">
    <property type="term" value="P:proteolysis"/>
    <property type="evidence" value="ECO:0007669"/>
    <property type="project" value="InterPro"/>
</dbReference>
<evidence type="ECO:0000313" key="5">
    <source>
        <dbReference type="Proteomes" id="UP000188184"/>
    </source>
</evidence>
<gene>
    <name evidence="4" type="ORF">B0X71_20465</name>
</gene>
<evidence type="ECO:0000256" key="2">
    <source>
        <dbReference type="ARBA" id="ARBA00022801"/>
    </source>
</evidence>
<comment type="similarity">
    <text evidence="1">Belongs to the peptidase S33 family.</text>
</comment>
<dbReference type="AlphaFoldDB" id="A0A1Q2L572"/>
<sequence>MKQGKMVKIRGKDMYVELYGEEHEEAILYLHGGPGESCYDFSFHQAERLSTRFKVVAIDQRGVCRSEEIKENELFALQDLIEDCEELRKHLNVEKWSLIGHSFGGFLSVLYSSLYPGSIHKVILECPTFDFSLSSKSLLQKTARLSEAIGNFEIAEKCLKLANTAEQVSSKELLDKYLEYSDTLGEERMAIYRHNQNHPTDYALYSEEEWEAFYDKSEIHFDMLRAEGEIYQSLLPLLENIKVPMLLITAEYDPVTCGEQIRTFTESAENGEVVHFSDCGHSPHYENPDRFCNEVLQFLHSELFSQTSGNN</sequence>
<evidence type="ECO:0000313" key="4">
    <source>
        <dbReference type="EMBL" id="AQQ55551.1"/>
    </source>
</evidence>
<dbReference type="PRINTS" id="PR00793">
    <property type="entry name" value="PROAMNOPTASE"/>
</dbReference>
<proteinExistence type="inferred from homology"/>
<dbReference type="EMBL" id="CP019642">
    <property type="protein sequence ID" value="AQQ55551.1"/>
    <property type="molecule type" value="Genomic_DNA"/>
</dbReference>
<dbReference type="GO" id="GO:0004177">
    <property type="term" value="F:aminopeptidase activity"/>
    <property type="evidence" value="ECO:0007669"/>
    <property type="project" value="UniProtKB-EC"/>
</dbReference>
<dbReference type="SUPFAM" id="SSF53474">
    <property type="entry name" value="alpha/beta-Hydrolases"/>
    <property type="match status" value="1"/>
</dbReference>
<dbReference type="RefSeq" id="WP_077591389.1">
    <property type="nucleotide sequence ID" value="NZ_CP019642.1"/>
</dbReference>
<dbReference type="Gene3D" id="3.40.50.1820">
    <property type="entry name" value="alpha/beta hydrolase"/>
    <property type="match status" value="1"/>
</dbReference>
<name>A0A1Q2L572_9BACL</name>
<keyword evidence="2 4" id="KW-0378">Hydrolase</keyword>
<organism evidence="4 5">
    <name type="scientific">Planococcus lenghuensis</name>
    <dbReference type="NCBI Taxonomy" id="2213202"/>
    <lineage>
        <taxon>Bacteria</taxon>
        <taxon>Bacillati</taxon>
        <taxon>Bacillota</taxon>
        <taxon>Bacilli</taxon>
        <taxon>Bacillales</taxon>
        <taxon>Caryophanaceae</taxon>
        <taxon>Planococcus</taxon>
    </lineage>
</organism>
<protein>
    <submittedName>
        <fullName evidence="4">Alpha/beta hydrolase</fullName>
    </submittedName>
</protein>
<dbReference type="Proteomes" id="UP000188184">
    <property type="component" value="Plasmid unnamed2"/>
</dbReference>
<dbReference type="InterPro" id="IPR002410">
    <property type="entry name" value="Peptidase_S33"/>
</dbReference>
<evidence type="ECO:0000256" key="1">
    <source>
        <dbReference type="ARBA" id="ARBA00010088"/>
    </source>
</evidence>
<dbReference type="InterPro" id="IPR000073">
    <property type="entry name" value="AB_hydrolase_1"/>
</dbReference>
<keyword evidence="4" id="KW-0614">Plasmid</keyword>
<evidence type="ECO:0000259" key="3">
    <source>
        <dbReference type="Pfam" id="PF00561"/>
    </source>
</evidence>
<dbReference type="KEGG" id="pmar:B0X71_20465"/>
<dbReference type="GO" id="GO:0016020">
    <property type="term" value="C:membrane"/>
    <property type="evidence" value="ECO:0007669"/>
    <property type="project" value="TreeGrafter"/>
</dbReference>
<keyword evidence="5" id="KW-1185">Reference proteome</keyword>
<geneLocation type="plasmid" evidence="4 5">
    <name>unnamed2</name>
</geneLocation>
<dbReference type="Pfam" id="PF00561">
    <property type="entry name" value="Abhydrolase_1"/>
    <property type="match status" value="1"/>
</dbReference>
<dbReference type="PANTHER" id="PTHR43798:SF33">
    <property type="entry name" value="HYDROLASE, PUTATIVE (AFU_ORTHOLOGUE AFUA_2G14860)-RELATED"/>
    <property type="match status" value="1"/>
</dbReference>
<feature type="domain" description="AB hydrolase-1" evidence="3">
    <location>
        <begin position="26"/>
        <end position="288"/>
    </location>
</feature>
<accession>A0A1Q2L572</accession>